<dbReference type="GO" id="GO:0003676">
    <property type="term" value="F:nucleic acid binding"/>
    <property type="evidence" value="ECO:0007669"/>
    <property type="project" value="InterPro"/>
</dbReference>
<sequence length="169" mass="19595">MNVKFIIVLLTGGFLYNTYHDNFILNSLKTHQKYYKMAGILVFGLGFYLMIHRNPTESMSFMNAFRQYIQVMPIDRQTKDMIQPFLQKDPAERIRTSGKNSTSRSVSETKKKYVASQQGWKCKKCQQSLTAWFEVDHEIRLEHGGSNEVENLAALCRNCHGEKTAMENI</sequence>
<accession>A0A6C0HND8</accession>
<keyword evidence="1" id="KW-0812">Transmembrane</keyword>
<dbReference type="InterPro" id="IPR003615">
    <property type="entry name" value="HNH_nuc"/>
</dbReference>
<dbReference type="GO" id="GO:0008270">
    <property type="term" value="F:zinc ion binding"/>
    <property type="evidence" value="ECO:0007669"/>
    <property type="project" value="InterPro"/>
</dbReference>
<evidence type="ECO:0000259" key="2">
    <source>
        <dbReference type="SMART" id="SM00507"/>
    </source>
</evidence>
<dbReference type="AlphaFoldDB" id="A0A6C0HND8"/>
<dbReference type="CDD" id="cd00085">
    <property type="entry name" value="HNHc"/>
    <property type="match status" value="1"/>
</dbReference>
<evidence type="ECO:0000256" key="1">
    <source>
        <dbReference type="SAM" id="Phobius"/>
    </source>
</evidence>
<name>A0A6C0HND8_9ZZZZ</name>
<dbReference type="InterPro" id="IPR002711">
    <property type="entry name" value="HNH"/>
</dbReference>
<dbReference type="Gene3D" id="1.10.30.50">
    <property type="match status" value="1"/>
</dbReference>
<dbReference type="SMART" id="SM00507">
    <property type="entry name" value="HNHc"/>
    <property type="match status" value="1"/>
</dbReference>
<dbReference type="GO" id="GO:0004519">
    <property type="term" value="F:endonuclease activity"/>
    <property type="evidence" value="ECO:0007669"/>
    <property type="project" value="InterPro"/>
</dbReference>
<proteinExistence type="predicted"/>
<feature type="domain" description="HNH nuclease" evidence="2">
    <location>
        <begin position="109"/>
        <end position="161"/>
    </location>
</feature>
<keyword evidence="1" id="KW-1133">Transmembrane helix</keyword>
<dbReference type="EMBL" id="MN739993">
    <property type="protein sequence ID" value="QHT81914.1"/>
    <property type="molecule type" value="Genomic_DNA"/>
</dbReference>
<protein>
    <recommendedName>
        <fullName evidence="2">HNH nuclease domain-containing protein</fullName>
    </recommendedName>
</protein>
<organism evidence="3">
    <name type="scientific">viral metagenome</name>
    <dbReference type="NCBI Taxonomy" id="1070528"/>
    <lineage>
        <taxon>unclassified sequences</taxon>
        <taxon>metagenomes</taxon>
        <taxon>organismal metagenomes</taxon>
    </lineage>
</organism>
<feature type="transmembrane region" description="Helical" evidence="1">
    <location>
        <begin position="34"/>
        <end position="51"/>
    </location>
</feature>
<reference evidence="3" key="1">
    <citation type="journal article" date="2020" name="Nature">
        <title>Giant virus diversity and host interactions through global metagenomics.</title>
        <authorList>
            <person name="Schulz F."/>
            <person name="Roux S."/>
            <person name="Paez-Espino D."/>
            <person name="Jungbluth S."/>
            <person name="Walsh D.A."/>
            <person name="Denef V.J."/>
            <person name="McMahon K.D."/>
            <person name="Konstantinidis K.T."/>
            <person name="Eloe-Fadrosh E.A."/>
            <person name="Kyrpides N.C."/>
            <person name="Woyke T."/>
        </authorList>
    </citation>
    <scope>NUCLEOTIDE SEQUENCE</scope>
    <source>
        <strain evidence="3">GVMAG-M-3300023184-160</strain>
    </source>
</reference>
<dbReference type="Pfam" id="PF01844">
    <property type="entry name" value="HNH"/>
    <property type="match status" value="1"/>
</dbReference>
<keyword evidence="1" id="KW-0472">Membrane</keyword>
<evidence type="ECO:0000313" key="3">
    <source>
        <dbReference type="EMBL" id="QHT81914.1"/>
    </source>
</evidence>